<dbReference type="Proteomes" id="UP000747399">
    <property type="component" value="Unassembled WGS sequence"/>
</dbReference>
<dbReference type="AlphaFoldDB" id="A0A8J4FB56"/>
<sequence length="292" mass="32834">MTKTSLSFYAYWSAIVDTYKLHKLLPRGDISLHNFFVNKRAKFQEAWVNYIMLQHPDYSKAFRCQCPDADYCQELVADGIMLGPQKNRSQLFSNWGPGPESELFAGSLHAQHLLLPNKQDRLLVQRLFGKAPKGAPHGLDEDEYTSLLHRLDGKSITHYLAFIERNDGLVTSSATAHVTRLVCKLATDSPVCTIAPGSVLTDLTNIITAQPTCRLPARAMQNLLYPYNNCSDGWSPEELCPEVYADGVLLPQLTNCTAYGQAAPRLVVYDNSCHGHTYLLNREPAWVRDTRF</sequence>
<gene>
    <name evidence="1" type="ORF">Vafri_21169</name>
</gene>
<accession>A0A8J4FB56</accession>
<dbReference type="EMBL" id="BNCO01000106">
    <property type="protein sequence ID" value="GIL67913.1"/>
    <property type="molecule type" value="Genomic_DNA"/>
</dbReference>
<keyword evidence="2" id="KW-1185">Reference proteome</keyword>
<reference evidence="1" key="1">
    <citation type="journal article" date="2021" name="Proc. Natl. Acad. Sci. U.S.A.">
        <title>Three genomes in the algal genus Volvox reveal the fate of a haploid sex-determining region after a transition to homothallism.</title>
        <authorList>
            <person name="Yamamoto K."/>
            <person name="Hamaji T."/>
            <person name="Kawai-Toyooka H."/>
            <person name="Matsuzaki R."/>
            <person name="Takahashi F."/>
            <person name="Nishimura Y."/>
            <person name="Kawachi M."/>
            <person name="Noguchi H."/>
            <person name="Minakuchi Y."/>
            <person name="Umen J.G."/>
            <person name="Toyoda A."/>
            <person name="Nozaki H."/>
        </authorList>
    </citation>
    <scope>NUCLEOTIDE SEQUENCE</scope>
    <source>
        <strain evidence="1">NIES-3780</strain>
    </source>
</reference>
<organism evidence="1 2">
    <name type="scientific">Volvox africanus</name>
    <dbReference type="NCBI Taxonomy" id="51714"/>
    <lineage>
        <taxon>Eukaryota</taxon>
        <taxon>Viridiplantae</taxon>
        <taxon>Chlorophyta</taxon>
        <taxon>core chlorophytes</taxon>
        <taxon>Chlorophyceae</taxon>
        <taxon>CS clade</taxon>
        <taxon>Chlamydomonadales</taxon>
        <taxon>Volvocaceae</taxon>
        <taxon>Volvox</taxon>
    </lineage>
</organism>
<protein>
    <submittedName>
        <fullName evidence="1">Uncharacterized protein</fullName>
    </submittedName>
</protein>
<comment type="caution">
    <text evidence="1">The sequence shown here is derived from an EMBL/GenBank/DDBJ whole genome shotgun (WGS) entry which is preliminary data.</text>
</comment>
<name>A0A8J4FB56_9CHLO</name>
<evidence type="ECO:0000313" key="1">
    <source>
        <dbReference type="EMBL" id="GIL67913.1"/>
    </source>
</evidence>
<evidence type="ECO:0000313" key="2">
    <source>
        <dbReference type="Proteomes" id="UP000747399"/>
    </source>
</evidence>
<proteinExistence type="predicted"/>